<evidence type="ECO:0000313" key="2">
    <source>
        <dbReference type="EMBL" id="CAB4824202.1"/>
    </source>
</evidence>
<dbReference type="AlphaFoldDB" id="A0A6J6ZUT7"/>
<name>A0A6J6ZUT7_9ZZZZ</name>
<dbReference type="EMBL" id="CAFAAL010000304">
    <property type="protein sequence ID" value="CAB4824202.1"/>
    <property type="molecule type" value="Genomic_DNA"/>
</dbReference>
<dbReference type="InterPro" id="IPR011251">
    <property type="entry name" value="Luciferase-like_dom"/>
</dbReference>
<proteinExistence type="predicted"/>
<sequence length="144" mass="15862">MYAKHLNEGFARPTARRNADNFEILAMANVAIDEDMDKAYDKLRPTIALYVGGMGAQEMNFHADVFRRLGYEEAVDKIQSLFLSGHQNDAIAAVPKAMIDEICLVGSPAKIKDDLAAWRESKVTTLVVGGAPETLRTMAELLYG</sequence>
<dbReference type="GO" id="GO:0016705">
    <property type="term" value="F:oxidoreductase activity, acting on paired donors, with incorporation or reduction of molecular oxygen"/>
    <property type="evidence" value="ECO:0007669"/>
    <property type="project" value="InterPro"/>
</dbReference>
<feature type="domain" description="Luciferase-like" evidence="1">
    <location>
        <begin position="4"/>
        <end position="124"/>
    </location>
</feature>
<dbReference type="SUPFAM" id="SSF51679">
    <property type="entry name" value="Bacterial luciferase-like"/>
    <property type="match status" value="1"/>
</dbReference>
<gene>
    <name evidence="2" type="ORF">UFOPK3004_02012</name>
</gene>
<protein>
    <submittedName>
        <fullName evidence="2">Unannotated protein</fullName>
    </submittedName>
</protein>
<dbReference type="InterPro" id="IPR036661">
    <property type="entry name" value="Luciferase-like_sf"/>
</dbReference>
<dbReference type="Pfam" id="PF00296">
    <property type="entry name" value="Bac_luciferase"/>
    <property type="match status" value="1"/>
</dbReference>
<evidence type="ECO:0000259" key="1">
    <source>
        <dbReference type="Pfam" id="PF00296"/>
    </source>
</evidence>
<dbReference type="Gene3D" id="3.20.20.30">
    <property type="entry name" value="Luciferase-like domain"/>
    <property type="match status" value="1"/>
</dbReference>
<accession>A0A6J6ZUT7</accession>
<organism evidence="2">
    <name type="scientific">freshwater metagenome</name>
    <dbReference type="NCBI Taxonomy" id="449393"/>
    <lineage>
        <taxon>unclassified sequences</taxon>
        <taxon>metagenomes</taxon>
        <taxon>ecological metagenomes</taxon>
    </lineage>
</organism>
<reference evidence="2" key="1">
    <citation type="submission" date="2020-05" db="EMBL/GenBank/DDBJ databases">
        <authorList>
            <person name="Chiriac C."/>
            <person name="Salcher M."/>
            <person name="Ghai R."/>
            <person name="Kavagutti S V."/>
        </authorList>
    </citation>
    <scope>NUCLEOTIDE SEQUENCE</scope>
</reference>